<comment type="catalytic activity">
    <reaction evidence="1">
        <text>ATP + protein L-histidine = ADP + protein N-phospho-L-histidine.</text>
        <dbReference type="EC" id="2.7.13.3"/>
    </reaction>
</comment>
<keyword evidence="6" id="KW-0547">Nucleotide-binding</keyword>
<dbReference type="SMART" id="SM00911">
    <property type="entry name" value="HWE_HK"/>
    <property type="match status" value="1"/>
</dbReference>
<organism evidence="11 12">
    <name type="scientific">Tianweitania sediminis</name>
    <dbReference type="NCBI Taxonomy" id="1502156"/>
    <lineage>
        <taxon>Bacteria</taxon>
        <taxon>Pseudomonadati</taxon>
        <taxon>Pseudomonadota</taxon>
        <taxon>Alphaproteobacteria</taxon>
        <taxon>Hyphomicrobiales</taxon>
        <taxon>Phyllobacteriaceae</taxon>
        <taxon>Tianweitania</taxon>
    </lineage>
</organism>
<keyword evidence="5" id="KW-0808">Transferase</keyword>
<evidence type="ECO:0000256" key="6">
    <source>
        <dbReference type="ARBA" id="ARBA00022741"/>
    </source>
</evidence>
<dbReference type="InterPro" id="IPR029016">
    <property type="entry name" value="GAF-like_dom_sf"/>
</dbReference>
<protein>
    <recommendedName>
        <fullName evidence="3">Blue-light-activated histidine kinase</fullName>
        <ecNumber evidence="2">2.7.13.3</ecNumber>
    </recommendedName>
</protein>
<dbReference type="Pfam" id="PF07536">
    <property type="entry name" value="HWE_HK"/>
    <property type="match status" value="1"/>
</dbReference>
<evidence type="ECO:0000313" key="12">
    <source>
        <dbReference type="Proteomes" id="UP000666240"/>
    </source>
</evidence>
<dbReference type="EMBL" id="JAGIYY010000001">
    <property type="protein sequence ID" value="MBP0438159.1"/>
    <property type="molecule type" value="Genomic_DNA"/>
</dbReference>
<dbReference type="InterPro" id="IPR003018">
    <property type="entry name" value="GAF"/>
</dbReference>
<evidence type="ECO:0000256" key="3">
    <source>
        <dbReference type="ARBA" id="ARBA00021740"/>
    </source>
</evidence>
<keyword evidence="12" id="KW-1185">Reference proteome</keyword>
<dbReference type="InterPro" id="IPR035965">
    <property type="entry name" value="PAS-like_dom_sf"/>
</dbReference>
<evidence type="ECO:0000259" key="10">
    <source>
        <dbReference type="SMART" id="SM00911"/>
    </source>
</evidence>
<keyword evidence="7" id="KW-0418">Kinase</keyword>
<proteinExistence type="predicted"/>
<evidence type="ECO:0000256" key="5">
    <source>
        <dbReference type="ARBA" id="ARBA00022679"/>
    </source>
</evidence>
<dbReference type="CDD" id="cd00130">
    <property type="entry name" value="PAS"/>
    <property type="match status" value="1"/>
</dbReference>
<dbReference type="EC" id="2.7.13.3" evidence="2"/>
<keyword evidence="8" id="KW-0067">ATP-binding</keyword>
<dbReference type="Proteomes" id="UP000666240">
    <property type="component" value="Unassembled WGS sequence"/>
</dbReference>
<dbReference type="PANTHER" id="PTHR41523">
    <property type="entry name" value="TWO-COMPONENT SYSTEM SENSOR PROTEIN"/>
    <property type="match status" value="1"/>
</dbReference>
<dbReference type="AlphaFoldDB" id="A0A8J7RLX8"/>
<dbReference type="Pfam" id="PF01590">
    <property type="entry name" value="GAF"/>
    <property type="match status" value="1"/>
</dbReference>
<dbReference type="RefSeq" id="WP_209334082.1">
    <property type="nucleotide sequence ID" value="NZ_JAGIYY010000001.1"/>
</dbReference>
<evidence type="ECO:0000313" key="11">
    <source>
        <dbReference type="EMBL" id="MBP0438159.1"/>
    </source>
</evidence>
<sequence>MIVSEPHGDPLPIDVRDVLNRDERNAVLTSLNLESGPDSDFQNVVSLASDLLGTKVALVTLLDREQQTFHAKTGTTLTGSPADVSFCAHAIAQPGNDAFVVENAAKDPRFEHNPLVTGEPKIRFYAGVPMTVMGEKIGTLCVIDTIPRPRPTDVQLKQLQQLAGLAATLFKLKDSANRGDKARAALVREEKRHTLALEAANIASWVWDLRTGMIECDELMPRFFGLPHANRIPSLRIFRAIDRRDTHQALRNIRDALESGNDYTGEYRIHNVAPTRWLAARGRVLDRDADGRPLLVVGVNFDITDTKTFEERQRLLLREINHRVKNTLATVQALATQTVRHAKEPRNFLEAFTGRLQALGLAHGLLSDREWGGIDLTEVVRLQVMPFTQADAPRILATGDRVLLSPDQALALGLILHELASNALKHGALSVPLGHVEISWSVTGILKPRLTLTWQEVDGPRVMEPTRTGFGSILIRRSLDKVLTSEVKHSFLPEGVRAEISVLLER</sequence>
<dbReference type="GO" id="GO:0004673">
    <property type="term" value="F:protein histidine kinase activity"/>
    <property type="evidence" value="ECO:0007669"/>
    <property type="project" value="UniProtKB-EC"/>
</dbReference>
<evidence type="ECO:0000256" key="4">
    <source>
        <dbReference type="ARBA" id="ARBA00022553"/>
    </source>
</evidence>
<name>A0A8J7RLX8_9HYPH</name>
<evidence type="ECO:0000256" key="7">
    <source>
        <dbReference type="ARBA" id="ARBA00022777"/>
    </source>
</evidence>
<comment type="caution">
    <text evidence="11">The sequence shown here is derived from an EMBL/GenBank/DDBJ whole genome shotgun (WGS) entry which is preliminary data.</text>
</comment>
<evidence type="ECO:0000259" key="9">
    <source>
        <dbReference type="SMART" id="SM00065"/>
    </source>
</evidence>
<evidence type="ECO:0000256" key="1">
    <source>
        <dbReference type="ARBA" id="ARBA00000085"/>
    </source>
</evidence>
<dbReference type="Gene3D" id="3.30.565.10">
    <property type="entry name" value="Histidine kinase-like ATPase, C-terminal domain"/>
    <property type="match status" value="1"/>
</dbReference>
<dbReference type="SUPFAM" id="SSF55781">
    <property type="entry name" value="GAF domain-like"/>
    <property type="match status" value="1"/>
</dbReference>
<dbReference type="InterPro" id="IPR036890">
    <property type="entry name" value="HATPase_C_sf"/>
</dbReference>
<dbReference type="InterPro" id="IPR000014">
    <property type="entry name" value="PAS"/>
</dbReference>
<dbReference type="Gene3D" id="3.30.450.20">
    <property type="entry name" value="PAS domain"/>
    <property type="match status" value="1"/>
</dbReference>
<feature type="domain" description="Signal transduction histidine kinase HWE region" evidence="10">
    <location>
        <begin position="319"/>
        <end position="401"/>
    </location>
</feature>
<dbReference type="PANTHER" id="PTHR41523:SF7">
    <property type="entry name" value="HISTIDINE KINASE"/>
    <property type="match status" value="1"/>
</dbReference>
<evidence type="ECO:0000256" key="2">
    <source>
        <dbReference type="ARBA" id="ARBA00012438"/>
    </source>
</evidence>
<keyword evidence="4" id="KW-0597">Phosphoprotein</keyword>
<dbReference type="Pfam" id="PF08447">
    <property type="entry name" value="PAS_3"/>
    <property type="match status" value="1"/>
</dbReference>
<dbReference type="SMART" id="SM00065">
    <property type="entry name" value="GAF"/>
    <property type="match status" value="1"/>
</dbReference>
<dbReference type="GO" id="GO:0005524">
    <property type="term" value="F:ATP binding"/>
    <property type="evidence" value="ECO:0007669"/>
    <property type="project" value="UniProtKB-KW"/>
</dbReference>
<dbReference type="SUPFAM" id="SSF55785">
    <property type="entry name" value="PYP-like sensor domain (PAS domain)"/>
    <property type="match status" value="1"/>
</dbReference>
<dbReference type="InterPro" id="IPR013655">
    <property type="entry name" value="PAS_fold_3"/>
</dbReference>
<gene>
    <name evidence="11" type="ORF">J5Y06_05830</name>
</gene>
<feature type="domain" description="GAF" evidence="9">
    <location>
        <begin position="36"/>
        <end position="177"/>
    </location>
</feature>
<evidence type="ECO:0000256" key="8">
    <source>
        <dbReference type="ARBA" id="ARBA00022840"/>
    </source>
</evidence>
<dbReference type="InterPro" id="IPR011102">
    <property type="entry name" value="Sig_transdc_His_kinase_HWE"/>
</dbReference>
<accession>A0A8J7RLX8</accession>
<dbReference type="Gene3D" id="3.30.450.40">
    <property type="match status" value="1"/>
</dbReference>
<reference evidence="11" key="1">
    <citation type="submission" date="2021-03" db="EMBL/GenBank/DDBJ databases">
        <title>Genome sequencing and assembly of Tianweitania sediminis.</title>
        <authorList>
            <person name="Chhetri G."/>
        </authorList>
    </citation>
    <scope>NUCLEOTIDE SEQUENCE</scope>
    <source>
        <strain evidence="11">Z8</strain>
    </source>
</reference>